<dbReference type="GO" id="GO:0004175">
    <property type="term" value="F:endopeptidase activity"/>
    <property type="evidence" value="ECO:0007669"/>
    <property type="project" value="UniProtKB-ARBA"/>
</dbReference>
<dbReference type="Pfam" id="PF02517">
    <property type="entry name" value="Rce1-like"/>
    <property type="match status" value="1"/>
</dbReference>
<name>A0A846QT69_9BACT</name>
<keyword evidence="1" id="KW-1133">Transmembrane helix</keyword>
<accession>A0A846QT69</accession>
<protein>
    <recommendedName>
        <fullName evidence="2">CAAX prenyl protease 2/Lysostaphin resistance protein A-like domain-containing protein</fullName>
    </recommendedName>
</protein>
<evidence type="ECO:0000313" key="3">
    <source>
        <dbReference type="EMBL" id="NJB68655.1"/>
    </source>
</evidence>
<keyword evidence="1" id="KW-0812">Transmembrane</keyword>
<organism evidence="3 4">
    <name type="scientific">Desulfobaculum xiamenense</name>
    <dbReference type="NCBI Taxonomy" id="995050"/>
    <lineage>
        <taxon>Bacteria</taxon>
        <taxon>Pseudomonadati</taxon>
        <taxon>Thermodesulfobacteriota</taxon>
        <taxon>Desulfovibrionia</taxon>
        <taxon>Desulfovibrionales</taxon>
        <taxon>Desulfovibrionaceae</taxon>
        <taxon>Desulfobaculum</taxon>
    </lineage>
</organism>
<sequence length="149" mass="16221">MTHEDNTHPVLDQALRFGRGLRDPLFLALVALGAVAFALPRPHAGITVGALLFKAAVEETVFRLGVQDTLAHVLPAGKHLPLSSANVAAAVLFAALHLIAHPPLWAALTFAPSIAFGLTWDRHRSLPLCILLHFIYNILYFHRPFSVPT</sequence>
<feature type="transmembrane region" description="Helical" evidence="1">
    <location>
        <begin position="125"/>
        <end position="142"/>
    </location>
</feature>
<dbReference type="RefSeq" id="WP_167941702.1">
    <property type="nucleotide sequence ID" value="NZ_JAATJA010000002.1"/>
</dbReference>
<evidence type="ECO:0000259" key="2">
    <source>
        <dbReference type="Pfam" id="PF02517"/>
    </source>
</evidence>
<dbReference type="Proteomes" id="UP000580856">
    <property type="component" value="Unassembled WGS sequence"/>
</dbReference>
<dbReference type="NCBIfam" id="NF033192">
    <property type="entry name" value="JDVT-CAAX"/>
    <property type="match status" value="1"/>
</dbReference>
<proteinExistence type="predicted"/>
<comment type="caution">
    <text evidence="3">The sequence shown here is derived from an EMBL/GenBank/DDBJ whole genome shotgun (WGS) entry which is preliminary data.</text>
</comment>
<feature type="transmembrane region" description="Helical" evidence="1">
    <location>
        <begin position="87"/>
        <end position="118"/>
    </location>
</feature>
<dbReference type="InterPro" id="IPR003675">
    <property type="entry name" value="Rce1/LyrA-like_dom"/>
</dbReference>
<feature type="domain" description="CAAX prenyl protease 2/Lysostaphin resistance protein A-like" evidence="2">
    <location>
        <begin position="46"/>
        <end position="139"/>
    </location>
</feature>
<evidence type="ECO:0000313" key="4">
    <source>
        <dbReference type="Proteomes" id="UP000580856"/>
    </source>
</evidence>
<reference evidence="3 4" key="1">
    <citation type="submission" date="2020-03" db="EMBL/GenBank/DDBJ databases">
        <title>Genomic Encyclopedia of Type Strains, Phase IV (KMG-IV): sequencing the most valuable type-strain genomes for metagenomic binning, comparative biology and taxonomic classification.</title>
        <authorList>
            <person name="Goeker M."/>
        </authorList>
    </citation>
    <scope>NUCLEOTIDE SEQUENCE [LARGE SCALE GENOMIC DNA]</scope>
    <source>
        <strain evidence="3 4">DSM 24233</strain>
    </source>
</reference>
<dbReference type="EMBL" id="JAATJA010000002">
    <property type="protein sequence ID" value="NJB68655.1"/>
    <property type="molecule type" value="Genomic_DNA"/>
</dbReference>
<evidence type="ECO:0000256" key="1">
    <source>
        <dbReference type="SAM" id="Phobius"/>
    </source>
</evidence>
<dbReference type="GO" id="GO:0080120">
    <property type="term" value="P:CAAX-box protein maturation"/>
    <property type="evidence" value="ECO:0007669"/>
    <property type="project" value="UniProtKB-ARBA"/>
</dbReference>
<keyword evidence="4" id="KW-1185">Reference proteome</keyword>
<dbReference type="AlphaFoldDB" id="A0A846QT69"/>
<gene>
    <name evidence="3" type="ORF">GGQ74_002328</name>
</gene>
<feature type="transmembrane region" description="Helical" evidence="1">
    <location>
        <begin position="21"/>
        <end position="39"/>
    </location>
</feature>
<keyword evidence="1" id="KW-0472">Membrane</keyword>